<dbReference type="GO" id="GO:0005886">
    <property type="term" value="C:plasma membrane"/>
    <property type="evidence" value="ECO:0007669"/>
    <property type="project" value="UniProtKB-SubCell"/>
</dbReference>
<reference evidence="9" key="1">
    <citation type="submission" date="2024-07" db="EMBL/GenBank/DDBJ databases">
        <title>Complete genome sequence of Prevotella sp. YM-2024 GTC17254.</title>
        <authorList>
            <person name="Hayashi M."/>
            <person name="Muto Y."/>
            <person name="Tanaka K."/>
            <person name="Niwa H."/>
        </authorList>
    </citation>
    <scope>NUCLEOTIDE SEQUENCE</scope>
    <source>
        <strain evidence="9">GTC17254</strain>
    </source>
</reference>
<dbReference type="InterPro" id="IPR051085">
    <property type="entry name" value="MB_O-acyltransferase"/>
</dbReference>
<keyword evidence="7" id="KW-0012">Acyltransferase</keyword>
<feature type="transmembrane region" description="Helical" evidence="8">
    <location>
        <begin position="394"/>
        <end position="412"/>
    </location>
</feature>
<protein>
    <submittedName>
        <fullName evidence="9">MBOAT family protein</fullName>
    </submittedName>
</protein>
<evidence type="ECO:0000256" key="3">
    <source>
        <dbReference type="ARBA" id="ARBA00022475"/>
    </source>
</evidence>
<dbReference type="Pfam" id="PF03062">
    <property type="entry name" value="MBOAT"/>
    <property type="match status" value="1"/>
</dbReference>
<dbReference type="GO" id="GO:0042121">
    <property type="term" value="P:alginic acid biosynthetic process"/>
    <property type="evidence" value="ECO:0007669"/>
    <property type="project" value="InterPro"/>
</dbReference>
<evidence type="ECO:0000313" key="9">
    <source>
        <dbReference type="EMBL" id="BFO73586.1"/>
    </source>
</evidence>
<dbReference type="PIRSF" id="PIRSF016636">
    <property type="entry name" value="AlgI_DltB"/>
    <property type="match status" value="1"/>
</dbReference>
<dbReference type="InterPro" id="IPR004299">
    <property type="entry name" value="MBOAT_fam"/>
</dbReference>
<dbReference type="AlphaFoldDB" id="A0AB33J0X8"/>
<name>A0AB33J0X8_9BACT</name>
<evidence type="ECO:0000256" key="5">
    <source>
        <dbReference type="ARBA" id="ARBA00022989"/>
    </source>
</evidence>
<dbReference type="GO" id="GO:0016746">
    <property type="term" value="F:acyltransferase activity"/>
    <property type="evidence" value="ECO:0007669"/>
    <property type="project" value="UniProtKB-KW"/>
</dbReference>
<evidence type="ECO:0000256" key="2">
    <source>
        <dbReference type="ARBA" id="ARBA00010323"/>
    </source>
</evidence>
<feature type="transmembrane region" description="Helical" evidence="8">
    <location>
        <begin position="433"/>
        <end position="455"/>
    </location>
</feature>
<comment type="subcellular location">
    <subcellularLocation>
        <location evidence="1">Cell membrane</location>
        <topology evidence="1">Multi-pass membrane protein</topology>
    </subcellularLocation>
</comment>
<dbReference type="EMBL" id="AP035786">
    <property type="protein sequence ID" value="BFO73586.1"/>
    <property type="molecule type" value="Genomic_DNA"/>
</dbReference>
<organism evidence="9">
    <name type="scientific">Prevotella sp. GTC17254</name>
    <dbReference type="NCBI Taxonomy" id="3236794"/>
    <lineage>
        <taxon>Bacteria</taxon>
        <taxon>Pseudomonadati</taxon>
        <taxon>Bacteroidota</taxon>
        <taxon>Bacteroidia</taxon>
        <taxon>Bacteroidales</taxon>
        <taxon>Prevotellaceae</taxon>
        <taxon>Prevotella</taxon>
    </lineage>
</organism>
<keyword evidence="5 8" id="KW-1133">Transmembrane helix</keyword>
<sequence length="457" mass="53376">MEFLSIPFFCCMLVVFILYYAKAERQWQRGVLLLSSCIFIGYYHIVYLIFAIAMSLVTFVWGRWLHRKADTRQASYIFIGGLAVLVGTWLVSRYWLPMFPLGISFYTFQAISYLIEIYWGEDDEEDWLDFTLYMLLFMKFLSGPIERAQEFIPQLKGVRTFCYDKVVAGAKLLAWGAFMKLVVADRVAPSLNTVFDNVREASGMQILQATLIYPIQLYADFAGYTNMAIGLALMLGFSLSPNFNRPFASTSTGELWRRWHMSLSFWVRDYIYMPLSASCRQWKKAGIYFSLLVTFVTIGVWHGAGWTFALYGLFQGFIIIYETAAHNVREYVRQFFPSWLWTTVMILRTYILFALSLLLFRIATLNDTLYAYRHMFDGINSSAKELQLGMADRYWIYLGVATVVMLTVEYIHHERCNLIEWTARQHPLVRWTCYYALLVLIFIFGAFGVDNFIYIQF</sequence>
<dbReference type="PIRSF" id="PIRSF500217">
    <property type="entry name" value="AlgI"/>
    <property type="match status" value="1"/>
</dbReference>
<dbReference type="PANTHER" id="PTHR13285">
    <property type="entry name" value="ACYLTRANSFERASE"/>
    <property type="match status" value="1"/>
</dbReference>
<feature type="transmembrane region" description="Helical" evidence="8">
    <location>
        <begin position="74"/>
        <end position="92"/>
    </location>
</feature>
<keyword evidence="7" id="KW-0808">Transferase</keyword>
<feature type="transmembrane region" description="Helical" evidence="8">
    <location>
        <begin position="221"/>
        <end position="239"/>
    </location>
</feature>
<keyword evidence="6 7" id="KW-0472">Membrane</keyword>
<keyword evidence="3 7" id="KW-1003">Cell membrane</keyword>
<comment type="similarity">
    <text evidence="2 7">Belongs to the membrane-bound acyltransferase family.</text>
</comment>
<evidence type="ECO:0000256" key="4">
    <source>
        <dbReference type="ARBA" id="ARBA00022692"/>
    </source>
</evidence>
<keyword evidence="4 8" id="KW-0812">Transmembrane</keyword>
<feature type="transmembrane region" description="Helical" evidence="8">
    <location>
        <begin position="39"/>
        <end position="62"/>
    </location>
</feature>
<evidence type="ECO:0000256" key="7">
    <source>
        <dbReference type="PIRNR" id="PIRNR016636"/>
    </source>
</evidence>
<evidence type="ECO:0000256" key="1">
    <source>
        <dbReference type="ARBA" id="ARBA00004651"/>
    </source>
</evidence>
<dbReference type="InterPro" id="IPR028362">
    <property type="entry name" value="AlgI"/>
</dbReference>
<proteinExistence type="inferred from homology"/>
<dbReference type="PANTHER" id="PTHR13285:SF18">
    <property type="entry name" value="PROTEIN-CYSTEINE N-PALMITOYLTRANSFERASE RASP"/>
    <property type="match status" value="1"/>
</dbReference>
<gene>
    <name evidence="9" type="ORF">GTC17254_11830</name>
</gene>
<evidence type="ECO:0000256" key="8">
    <source>
        <dbReference type="SAM" id="Phobius"/>
    </source>
</evidence>
<evidence type="ECO:0000256" key="6">
    <source>
        <dbReference type="ARBA" id="ARBA00023136"/>
    </source>
</evidence>
<feature type="transmembrane region" description="Helical" evidence="8">
    <location>
        <begin position="285"/>
        <end position="302"/>
    </location>
</feature>
<feature type="transmembrane region" description="Helical" evidence="8">
    <location>
        <begin position="340"/>
        <end position="363"/>
    </location>
</feature>
<accession>A0AB33J0X8</accession>
<dbReference type="InterPro" id="IPR024194">
    <property type="entry name" value="Ac/AlaTfrase_AlgI/DltB"/>
</dbReference>